<geneLocation type="mitochondrion" evidence="1"/>
<protein>
    <submittedName>
        <fullName evidence="1">Uncharacterized protein</fullName>
    </submittedName>
</protein>
<accession>A0A101M4C9</accession>
<proteinExistence type="predicted"/>
<evidence type="ECO:0000313" key="1">
    <source>
        <dbReference type="EMBL" id="KUM50884.1"/>
    </source>
</evidence>
<organism evidence="1">
    <name type="scientific">Picea glauca</name>
    <name type="common">White spruce</name>
    <name type="synonym">Pinus glauca</name>
    <dbReference type="NCBI Taxonomy" id="3330"/>
    <lineage>
        <taxon>Eukaryota</taxon>
        <taxon>Viridiplantae</taxon>
        <taxon>Streptophyta</taxon>
        <taxon>Embryophyta</taxon>
        <taxon>Tracheophyta</taxon>
        <taxon>Spermatophyta</taxon>
        <taxon>Pinopsida</taxon>
        <taxon>Pinidae</taxon>
        <taxon>Conifers I</taxon>
        <taxon>Pinales</taxon>
        <taxon>Pinaceae</taxon>
        <taxon>Picea</taxon>
    </lineage>
</organism>
<comment type="caution">
    <text evidence="1">The sequence shown here is derived from an EMBL/GenBank/DDBJ whole genome shotgun (WGS) entry which is preliminary data.</text>
</comment>
<name>A0A101M4C9_PICGL</name>
<reference evidence="1" key="1">
    <citation type="journal article" date="2015" name="Genome Biol. Evol.">
        <title>Organellar Genomes of White Spruce (Picea glauca): Assembly and Annotation.</title>
        <authorList>
            <person name="Jackman S.D."/>
            <person name="Warren R.L."/>
            <person name="Gibb E.A."/>
            <person name="Vandervalk B.P."/>
            <person name="Mohamadi H."/>
            <person name="Chu J."/>
            <person name="Raymond A."/>
            <person name="Pleasance S."/>
            <person name="Coope R."/>
            <person name="Wildung M.R."/>
            <person name="Ritland C.E."/>
            <person name="Bousquet J."/>
            <person name="Jones S.J."/>
            <person name="Bohlmann J."/>
            <person name="Birol I."/>
        </authorList>
    </citation>
    <scope>NUCLEOTIDE SEQUENCE [LARGE SCALE GENOMIC DNA]</scope>
    <source>
        <tissue evidence="1">Flushing bud</tissue>
    </source>
</reference>
<dbReference type="EMBL" id="LKAM01000001">
    <property type="protein sequence ID" value="KUM50884.1"/>
    <property type="molecule type" value="Genomic_DNA"/>
</dbReference>
<gene>
    <name evidence="1" type="ORF">ABT39_MTgene730</name>
</gene>
<dbReference type="AlphaFoldDB" id="A0A101M4C9"/>
<sequence>MMPFSLTSYTPNLFTTNLRCSKLLYLLCECSNLILNLGEVRAGLVPVTVVLALPGYPVMDSILIACSKASLGLAIFCCIKGIRVRGSSP</sequence>
<keyword evidence="1" id="KW-0496">Mitochondrion</keyword>